<organism evidence="13 14">
    <name type="scientific">Stentor coeruleus</name>
    <dbReference type="NCBI Taxonomy" id="5963"/>
    <lineage>
        <taxon>Eukaryota</taxon>
        <taxon>Sar</taxon>
        <taxon>Alveolata</taxon>
        <taxon>Ciliophora</taxon>
        <taxon>Postciliodesmatophora</taxon>
        <taxon>Heterotrichea</taxon>
        <taxon>Heterotrichida</taxon>
        <taxon>Stentoridae</taxon>
        <taxon>Stentor</taxon>
    </lineage>
</organism>
<dbReference type="InterPro" id="IPR005821">
    <property type="entry name" value="Ion_trans_dom"/>
</dbReference>
<comment type="caution">
    <text evidence="13">The sequence shown here is derived from an EMBL/GenBank/DDBJ whole genome shotgun (WGS) entry which is preliminary data.</text>
</comment>
<dbReference type="PANTHER" id="PTHR11347">
    <property type="entry name" value="CYCLIC NUCLEOTIDE PHOSPHODIESTERASE"/>
    <property type="match status" value="1"/>
</dbReference>
<dbReference type="InterPro" id="IPR027359">
    <property type="entry name" value="Volt_channel_dom_sf"/>
</dbReference>
<feature type="binding site" evidence="8">
    <location>
        <position position="490"/>
    </location>
    <ligand>
        <name>AMP</name>
        <dbReference type="ChEBI" id="CHEBI:456215"/>
    </ligand>
</feature>
<sequence length="581" mass="66570">MSRRKAIISMTNSNDQTTINGLDLHRSHHVNLKLSLNQFVSILIANKYSEFAIACLVIIYSCIAIIRIAFDTELLSVSTELNITELIILSFFALEASMKIFVLKRLYFKSWINSCDIIIIGVCFIVIIFDLSASSVRSNAVFKLAKIFRIFRLLLMLRKASEMKLYKDNNKIKTYSVVSVCSPSDNVLAILGKVINFEWVSLNEPLREELVWCYDIIKSRKLYEVNIISDAVENNDIVKMGLEESEIVEQNESFSINATNLPLQSLDSSHVSLLSKSTDWDFDIFKLETEIVTSSLEVVTSFFLSTFNLFSILDIKQATFNSFIHEISSGYIKENPYHNSTHAADVVQAFYYFLTTCDARKICSLTEIDTFVCILSAAIHDFQHPGFNNLFLINSNDLLAIRYNDKSVLENHHLAASFNIAHEDGNKIFENWTKEMYKKARIKIISLVLATDFSRHFGDIGKFQSKLSDGIVEDEEGRILCMEMLMHTCDVSNPSRPWDICKIWADKVMTEFFIQGDKERELSLPISHLCDRYTVNIPKSQIGFMDLFIEPTFNALLLVLPKTEKNLETLRNNKKMWSESK</sequence>
<dbReference type="InterPro" id="IPR023174">
    <property type="entry name" value="PDEase_CS"/>
</dbReference>
<evidence type="ECO:0000313" key="14">
    <source>
        <dbReference type="Proteomes" id="UP000187209"/>
    </source>
</evidence>
<comment type="similarity">
    <text evidence="10">Belongs to the cyclic nucleotide phosphodiesterase family.</text>
</comment>
<feature type="domain" description="PDEase" evidence="12">
    <location>
        <begin position="249"/>
        <end position="581"/>
    </location>
</feature>
<accession>A0A1R2BDX9</accession>
<keyword evidence="2 11" id="KW-0812">Transmembrane</keyword>
<dbReference type="EMBL" id="MPUH01000718">
    <property type="protein sequence ID" value="OMJ74969.1"/>
    <property type="molecule type" value="Genomic_DNA"/>
</dbReference>
<dbReference type="PROSITE" id="PS00126">
    <property type="entry name" value="PDEASE_I_1"/>
    <property type="match status" value="1"/>
</dbReference>
<gene>
    <name evidence="13" type="ORF">SteCoe_25996</name>
</gene>
<keyword evidence="4 10" id="KW-0378">Hydrolase</keyword>
<dbReference type="Pfam" id="PF00233">
    <property type="entry name" value="PDEase_I"/>
    <property type="match status" value="1"/>
</dbReference>
<keyword evidence="3 9" id="KW-0479">Metal-binding</keyword>
<feature type="transmembrane region" description="Helical" evidence="11">
    <location>
        <begin position="51"/>
        <end position="70"/>
    </location>
</feature>
<evidence type="ECO:0000256" key="2">
    <source>
        <dbReference type="ARBA" id="ARBA00022692"/>
    </source>
</evidence>
<feature type="binding site" evidence="9">
    <location>
        <position position="490"/>
    </location>
    <ligand>
        <name>Zn(2+)</name>
        <dbReference type="ChEBI" id="CHEBI:29105"/>
        <label>1</label>
    </ligand>
</feature>
<evidence type="ECO:0000256" key="1">
    <source>
        <dbReference type="ARBA" id="ARBA00004141"/>
    </source>
</evidence>
<proteinExistence type="inferred from homology"/>
<dbReference type="PROSITE" id="PS51845">
    <property type="entry name" value="PDEASE_I_2"/>
    <property type="match status" value="1"/>
</dbReference>
<evidence type="ECO:0000313" key="13">
    <source>
        <dbReference type="EMBL" id="OMJ74969.1"/>
    </source>
</evidence>
<feature type="transmembrane region" description="Helical" evidence="11">
    <location>
        <begin position="115"/>
        <end position="134"/>
    </location>
</feature>
<comment type="subcellular location">
    <subcellularLocation>
        <location evidence="1">Membrane</location>
        <topology evidence="1">Multi-pass membrane protein</topology>
    </subcellularLocation>
</comment>
<dbReference type="SUPFAM" id="SSF109604">
    <property type="entry name" value="HD-domain/PDEase-like"/>
    <property type="match status" value="1"/>
</dbReference>
<dbReference type="GO" id="GO:0016020">
    <property type="term" value="C:membrane"/>
    <property type="evidence" value="ECO:0007669"/>
    <property type="project" value="UniProtKB-SubCell"/>
</dbReference>
<evidence type="ECO:0000256" key="5">
    <source>
        <dbReference type="ARBA" id="ARBA00022989"/>
    </source>
</evidence>
<keyword evidence="5 11" id="KW-1133">Transmembrane helix</keyword>
<dbReference type="Gene3D" id="1.10.1300.10">
    <property type="entry name" value="3'5'-cyclic nucleotide phosphodiesterase, catalytic domain"/>
    <property type="match status" value="1"/>
</dbReference>
<evidence type="ECO:0000256" key="4">
    <source>
        <dbReference type="ARBA" id="ARBA00022801"/>
    </source>
</evidence>
<dbReference type="Pfam" id="PF00520">
    <property type="entry name" value="Ion_trans"/>
    <property type="match status" value="1"/>
</dbReference>
<evidence type="ECO:0000259" key="12">
    <source>
        <dbReference type="PROSITE" id="PS51845"/>
    </source>
</evidence>
<dbReference type="SUPFAM" id="SSF81324">
    <property type="entry name" value="Voltage-gated potassium channels"/>
    <property type="match status" value="1"/>
</dbReference>
<dbReference type="GO" id="GO:0004114">
    <property type="term" value="F:3',5'-cyclic-nucleotide phosphodiesterase activity"/>
    <property type="evidence" value="ECO:0007669"/>
    <property type="project" value="InterPro"/>
</dbReference>
<evidence type="ECO:0000256" key="8">
    <source>
        <dbReference type="PIRSR" id="PIRSR623088-2"/>
    </source>
</evidence>
<evidence type="ECO:0000256" key="7">
    <source>
        <dbReference type="PIRSR" id="PIRSR623088-1"/>
    </source>
</evidence>
<keyword evidence="14" id="KW-1185">Reference proteome</keyword>
<protein>
    <recommendedName>
        <fullName evidence="10">Phosphodiesterase</fullName>
        <ecNumber evidence="10">3.1.4.-</ecNumber>
    </recommendedName>
</protein>
<dbReference type="GO" id="GO:0007165">
    <property type="term" value="P:signal transduction"/>
    <property type="evidence" value="ECO:0007669"/>
    <property type="project" value="InterPro"/>
</dbReference>
<feature type="binding site" evidence="8">
    <location>
        <position position="541"/>
    </location>
    <ligand>
        <name>AMP</name>
        <dbReference type="ChEBI" id="CHEBI:456215"/>
    </ligand>
</feature>
<feature type="active site" description="Proton donor" evidence="7">
    <location>
        <position position="338"/>
    </location>
</feature>
<dbReference type="GO" id="GO:0046872">
    <property type="term" value="F:metal ion binding"/>
    <property type="evidence" value="ECO:0007669"/>
    <property type="project" value="UniProtKB-KW"/>
</dbReference>
<dbReference type="OrthoDB" id="189220at2759"/>
<dbReference type="InterPro" id="IPR002073">
    <property type="entry name" value="PDEase_catalytic_dom"/>
</dbReference>
<dbReference type="InterPro" id="IPR036971">
    <property type="entry name" value="PDEase_catalytic_dom_sf"/>
</dbReference>
<feature type="binding site" evidence="8">
    <location>
        <position position="381"/>
    </location>
    <ligand>
        <name>AMP</name>
        <dbReference type="ChEBI" id="CHEBI:456215"/>
    </ligand>
</feature>
<dbReference type="InterPro" id="IPR023088">
    <property type="entry name" value="PDEase"/>
</dbReference>
<feature type="binding site" evidence="9">
    <location>
        <position position="381"/>
    </location>
    <ligand>
        <name>Zn(2+)</name>
        <dbReference type="ChEBI" id="CHEBI:29105"/>
        <label>2</label>
    </ligand>
</feature>
<feature type="transmembrane region" description="Helical" evidence="11">
    <location>
        <begin position="82"/>
        <end position="103"/>
    </location>
</feature>
<comment type="cofactor">
    <cofactor evidence="10">
        <name>a divalent metal cation</name>
        <dbReference type="ChEBI" id="CHEBI:60240"/>
    </cofactor>
    <text evidence="10">Binds 2 divalent metal cations per subunit. Site 1 may preferentially bind zinc ions, while site 2 has a preference for magnesium and/or manganese ions.</text>
</comment>
<feature type="binding site" evidence="9">
    <location>
        <position position="380"/>
    </location>
    <ligand>
        <name>Zn(2+)</name>
        <dbReference type="ChEBI" id="CHEBI:29105"/>
        <label>1</label>
    </ligand>
</feature>
<evidence type="ECO:0000256" key="9">
    <source>
        <dbReference type="PIRSR" id="PIRSR623088-3"/>
    </source>
</evidence>
<name>A0A1R2BDX9_9CILI</name>
<dbReference type="Proteomes" id="UP000187209">
    <property type="component" value="Unassembled WGS sequence"/>
</dbReference>
<dbReference type="EC" id="3.1.4.-" evidence="10"/>
<evidence type="ECO:0000256" key="3">
    <source>
        <dbReference type="ARBA" id="ARBA00022723"/>
    </source>
</evidence>
<keyword evidence="6 11" id="KW-0472">Membrane</keyword>
<evidence type="ECO:0000256" key="11">
    <source>
        <dbReference type="SAM" id="Phobius"/>
    </source>
</evidence>
<dbReference type="PRINTS" id="PR00387">
    <property type="entry name" value="PDIESTERASE1"/>
</dbReference>
<reference evidence="13 14" key="1">
    <citation type="submission" date="2016-11" db="EMBL/GenBank/DDBJ databases">
        <title>The macronuclear genome of Stentor coeruleus: a giant cell with tiny introns.</title>
        <authorList>
            <person name="Slabodnick M."/>
            <person name="Ruby J.G."/>
            <person name="Reiff S.B."/>
            <person name="Swart E.C."/>
            <person name="Gosai S."/>
            <person name="Prabakaran S."/>
            <person name="Witkowska E."/>
            <person name="Larue G.E."/>
            <person name="Fisher S."/>
            <person name="Freeman R.M."/>
            <person name="Gunawardena J."/>
            <person name="Chu W."/>
            <person name="Stover N.A."/>
            <person name="Gregory B.D."/>
            <person name="Nowacki M."/>
            <person name="Derisi J."/>
            <person name="Roy S.W."/>
            <person name="Marshall W.F."/>
            <person name="Sood P."/>
        </authorList>
    </citation>
    <scope>NUCLEOTIDE SEQUENCE [LARGE SCALE GENOMIC DNA]</scope>
    <source>
        <strain evidence="13">WM001</strain>
    </source>
</reference>
<feature type="binding site" evidence="9">
    <location>
        <position position="342"/>
    </location>
    <ligand>
        <name>Zn(2+)</name>
        <dbReference type="ChEBI" id="CHEBI:29105"/>
        <label>1</label>
    </ligand>
</feature>
<dbReference type="GO" id="GO:0005216">
    <property type="term" value="F:monoatomic ion channel activity"/>
    <property type="evidence" value="ECO:0007669"/>
    <property type="project" value="InterPro"/>
</dbReference>
<evidence type="ECO:0000256" key="10">
    <source>
        <dbReference type="RuleBase" id="RU363067"/>
    </source>
</evidence>
<feature type="binding site" evidence="8">
    <location>
        <begin position="338"/>
        <end position="342"/>
    </location>
    <ligand>
        <name>AMP</name>
        <dbReference type="ChEBI" id="CHEBI:456215"/>
    </ligand>
</feature>
<feature type="binding site" evidence="9">
    <location>
        <position position="381"/>
    </location>
    <ligand>
        <name>Zn(2+)</name>
        <dbReference type="ChEBI" id="CHEBI:29105"/>
        <label>1</label>
    </ligand>
</feature>
<dbReference type="Gene3D" id="1.20.120.350">
    <property type="entry name" value="Voltage-gated potassium channels. Chain C"/>
    <property type="match status" value="1"/>
</dbReference>
<dbReference type="AlphaFoldDB" id="A0A1R2BDX9"/>
<evidence type="ECO:0000256" key="6">
    <source>
        <dbReference type="ARBA" id="ARBA00023136"/>
    </source>
</evidence>